<reference evidence="1 2" key="1">
    <citation type="journal article" date="2019" name="Sci. Rep.">
        <title>Orb-weaving spider Araneus ventricosus genome elucidates the spidroin gene catalogue.</title>
        <authorList>
            <person name="Kono N."/>
            <person name="Nakamura H."/>
            <person name="Ohtoshi R."/>
            <person name="Moran D.A.P."/>
            <person name="Shinohara A."/>
            <person name="Yoshida Y."/>
            <person name="Fujiwara M."/>
            <person name="Mori M."/>
            <person name="Tomita M."/>
            <person name="Arakawa K."/>
        </authorList>
    </citation>
    <scope>NUCLEOTIDE SEQUENCE [LARGE SCALE GENOMIC DNA]</scope>
</reference>
<keyword evidence="2" id="KW-1185">Reference proteome</keyword>
<evidence type="ECO:0000313" key="2">
    <source>
        <dbReference type="Proteomes" id="UP000499080"/>
    </source>
</evidence>
<protein>
    <submittedName>
        <fullName evidence="1">Uncharacterized protein</fullName>
    </submittedName>
</protein>
<gene>
    <name evidence="1" type="ORF">AVEN_242691_1</name>
</gene>
<accession>A0A4Y2DYS8</accession>
<proteinExistence type="predicted"/>
<dbReference type="EMBL" id="BGPR01000472">
    <property type="protein sequence ID" value="GBM22020.1"/>
    <property type="molecule type" value="Genomic_DNA"/>
</dbReference>
<name>A0A4Y2DYS8_ARAVE</name>
<sequence length="204" mass="22710">MTQTHILSPWLLLGLATVYLCSLFATPLIPSFPLCEPRPSPRVSRAPPSKEPPRNFVSPDTALRSIDGHQNFMARTKGKKSLIAFLHLLLRTALDNSIGHSLSRMNSSFFGLLLLQEVPKSEVKWVWLKASLEGGGTNQTKNRMKHIEFRKLVSKKSAHIGEYFICLEKEAPLWWKGTTSVLLGSILGIVSQACGGLEAPLFRF</sequence>
<dbReference type="Proteomes" id="UP000499080">
    <property type="component" value="Unassembled WGS sequence"/>
</dbReference>
<comment type="caution">
    <text evidence="1">The sequence shown here is derived from an EMBL/GenBank/DDBJ whole genome shotgun (WGS) entry which is preliminary data.</text>
</comment>
<organism evidence="1 2">
    <name type="scientific">Araneus ventricosus</name>
    <name type="common">Orbweaver spider</name>
    <name type="synonym">Epeira ventricosa</name>
    <dbReference type="NCBI Taxonomy" id="182803"/>
    <lineage>
        <taxon>Eukaryota</taxon>
        <taxon>Metazoa</taxon>
        <taxon>Ecdysozoa</taxon>
        <taxon>Arthropoda</taxon>
        <taxon>Chelicerata</taxon>
        <taxon>Arachnida</taxon>
        <taxon>Araneae</taxon>
        <taxon>Araneomorphae</taxon>
        <taxon>Entelegynae</taxon>
        <taxon>Araneoidea</taxon>
        <taxon>Araneidae</taxon>
        <taxon>Araneus</taxon>
    </lineage>
</organism>
<dbReference type="AlphaFoldDB" id="A0A4Y2DYS8"/>
<evidence type="ECO:0000313" key="1">
    <source>
        <dbReference type="EMBL" id="GBM22020.1"/>
    </source>
</evidence>